<keyword evidence="3" id="KW-1185">Reference proteome</keyword>
<dbReference type="EMBL" id="WIXE01023159">
    <property type="protein sequence ID" value="KAK5966759.1"/>
    <property type="molecule type" value="Genomic_DNA"/>
</dbReference>
<feature type="region of interest" description="Disordered" evidence="1">
    <location>
        <begin position="48"/>
        <end position="68"/>
    </location>
</feature>
<organism evidence="2 3">
    <name type="scientific">Trichostrongylus colubriformis</name>
    <name type="common">Black scour worm</name>
    <dbReference type="NCBI Taxonomy" id="6319"/>
    <lineage>
        <taxon>Eukaryota</taxon>
        <taxon>Metazoa</taxon>
        <taxon>Ecdysozoa</taxon>
        <taxon>Nematoda</taxon>
        <taxon>Chromadorea</taxon>
        <taxon>Rhabditida</taxon>
        <taxon>Rhabditina</taxon>
        <taxon>Rhabditomorpha</taxon>
        <taxon>Strongyloidea</taxon>
        <taxon>Trichostrongylidae</taxon>
        <taxon>Trichostrongylus</taxon>
    </lineage>
</organism>
<evidence type="ECO:0000313" key="2">
    <source>
        <dbReference type="EMBL" id="KAK5966759.1"/>
    </source>
</evidence>
<gene>
    <name evidence="2" type="ORF">GCK32_000498</name>
</gene>
<accession>A0AAN8F111</accession>
<reference evidence="2 3" key="1">
    <citation type="submission" date="2019-10" db="EMBL/GenBank/DDBJ databases">
        <title>Assembly and Annotation for the nematode Trichostrongylus colubriformis.</title>
        <authorList>
            <person name="Martin J."/>
        </authorList>
    </citation>
    <scope>NUCLEOTIDE SEQUENCE [LARGE SCALE GENOMIC DNA]</scope>
    <source>
        <strain evidence="2">G859</strain>
        <tissue evidence="2">Whole worm</tissue>
    </source>
</reference>
<comment type="caution">
    <text evidence="2">The sequence shown here is derived from an EMBL/GenBank/DDBJ whole genome shotgun (WGS) entry which is preliminary data.</text>
</comment>
<protein>
    <submittedName>
        <fullName evidence="2">Uncharacterized protein</fullName>
    </submittedName>
</protein>
<evidence type="ECO:0000256" key="1">
    <source>
        <dbReference type="SAM" id="MobiDB-lite"/>
    </source>
</evidence>
<sequence>MNSENLLVPQMVHRLQMRFVHELVKSCRGTCALFFWPRLQRHCVIRKTSKQRDRTTREKRSRTIDKEA</sequence>
<dbReference type="Proteomes" id="UP001331761">
    <property type="component" value="Unassembled WGS sequence"/>
</dbReference>
<dbReference type="AlphaFoldDB" id="A0AAN8F111"/>
<proteinExistence type="predicted"/>
<name>A0AAN8F111_TRICO</name>
<feature type="compositionally biased region" description="Basic and acidic residues" evidence="1">
    <location>
        <begin position="50"/>
        <end position="68"/>
    </location>
</feature>
<evidence type="ECO:0000313" key="3">
    <source>
        <dbReference type="Proteomes" id="UP001331761"/>
    </source>
</evidence>